<evidence type="ECO:0000313" key="3">
    <source>
        <dbReference type="Proteomes" id="UP000824014"/>
    </source>
</evidence>
<proteinExistence type="predicted"/>
<sequence length="121" mass="13709">MTALDYARAGKMQMALHLIYEYKKGVRSLALCTVCPTCAALLKERLDRQGIAYLTQELGNRNVNIFFGERVCLDAVAVFVGKPLNKLTPEEDFMLGAMLGYDIRQQCRRFCDRKAKVRVVS</sequence>
<reference evidence="2" key="1">
    <citation type="journal article" date="2021" name="PeerJ">
        <title>Extensive microbial diversity within the chicken gut microbiome revealed by metagenomics and culture.</title>
        <authorList>
            <person name="Gilroy R."/>
            <person name="Ravi A."/>
            <person name="Getino M."/>
            <person name="Pursley I."/>
            <person name="Horton D.L."/>
            <person name="Alikhan N.F."/>
            <person name="Baker D."/>
            <person name="Gharbi K."/>
            <person name="Hall N."/>
            <person name="Watson M."/>
            <person name="Adriaenssens E.M."/>
            <person name="Foster-Nyarko E."/>
            <person name="Jarju S."/>
            <person name="Secka A."/>
            <person name="Antonio M."/>
            <person name="Oren A."/>
            <person name="Chaudhuri R.R."/>
            <person name="La Ragione R."/>
            <person name="Hildebrand F."/>
            <person name="Pallen M.J."/>
        </authorList>
    </citation>
    <scope>NUCLEOTIDE SEQUENCE</scope>
    <source>
        <strain evidence="2">ChiHjej11B10-19426</strain>
    </source>
</reference>
<dbReference type="SUPFAM" id="SSF160448">
    <property type="entry name" value="PG1857-like"/>
    <property type="match status" value="1"/>
</dbReference>
<name>A0A9D2DCZ6_9BACT</name>
<gene>
    <name evidence="2" type="ORF">H9816_01605</name>
</gene>
<evidence type="ECO:0000259" key="1">
    <source>
        <dbReference type="Pfam" id="PF09633"/>
    </source>
</evidence>
<organism evidence="2 3">
    <name type="scientific">Candidatus Tidjanibacter faecipullorum</name>
    <dbReference type="NCBI Taxonomy" id="2838766"/>
    <lineage>
        <taxon>Bacteria</taxon>
        <taxon>Pseudomonadati</taxon>
        <taxon>Bacteroidota</taxon>
        <taxon>Bacteroidia</taxon>
        <taxon>Bacteroidales</taxon>
        <taxon>Rikenellaceae</taxon>
        <taxon>Tidjanibacter</taxon>
    </lineage>
</organism>
<protein>
    <submittedName>
        <fullName evidence="2">DUF2023 family protein</fullName>
    </submittedName>
</protein>
<comment type="caution">
    <text evidence="2">The sequence shown here is derived from an EMBL/GenBank/DDBJ whole genome shotgun (WGS) entry which is preliminary data.</text>
</comment>
<evidence type="ECO:0000313" key="2">
    <source>
        <dbReference type="EMBL" id="HIZ14599.1"/>
    </source>
</evidence>
<reference evidence="2" key="2">
    <citation type="submission" date="2021-04" db="EMBL/GenBank/DDBJ databases">
        <authorList>
            <person name="Gilroy R."/>
        </authorList>
    </citation>
    <scope>NUCLEOTIDE SEQUENCE</scope>
    <source>
        <strain evidence="2">ChiHjej11B10-19426</strain>
    </source>
</reference>
<dbReference type="InterPro" id="IPR018594">
    <property type="entry name" value="DUF2023"/>
</dbReference>
<dbReference type="EMBL" id="DXCC01000004">
    <property type="protein sequence ID" value="HIZ14599.1"/>
    <property type="molecule type" value="Genomic_DNA"/>
</dbReference>
<dbReference type="Pfam" id="PF09633">
    <property type="entry name" value="DUF2023"/>
    <property type="match status" value="1"/>
</dbReference>
<feature type="domain" description="DUF2023" evidence="1">
    <location>
        <begin position="14"/>
        <end position="113"/>
    </location>
</feature>
<dbReference type="Proteomes" id="UP000824014">
    <property type="component" value="Unassembled WGS sequence"/>
</dbReference>
<accession>A0A9D2DCZ6</accession>
<dbReference type="InterPro" id="IPR036780">
    <property type="entry name" value="PG1857-like_sf"/>
</dbReference>
<dbReference type="Gene3D" id="3.30.2190.10">
    <property type="entry name" value="PG1857-like"/>
    <property type="match status" value="1"/>
</dbReference>
<dbReference type="AlphaFoldDB" id="A0A9D2DCZ6"/>